<proteinExistence type="predicted"/>
<gene>
    <name evidence="1" type="ORF">BDV23DRAFT_158408</name>
</gene>
<dbReference type="Proteomes" id="UP000326877">
    <property type="component" value="Unassembled WGS sequence"/>
</dbReference>
<accession>A0A5N6FJ36</accession>
<dbReference type="AlphaFoldDB" id="A0A5N6FJ36"/>
<name>A0A5N6FJ36_PETAA</name>
<evidence type="ECO:0000313" key="1">
    <source>
        <dbReference type="EMBL" id="KAE8388767.1"/>
    </source>
</evidence>
<dbReference type="EMBL" id="ML735274">
    <property type="protein sequence ID" value="KAE8388767.1"/>
    <property type="molecule type" value="Genomic_DNA"/>
</dbReference>
<organism evidence="1">
    <name type="scientific">Petromyces alliaceus</name>
    <name type="common">Aspergillus alliaceus</name>
    <dbReference type="NCBI Taxonomy" id="209559"/>
    <lineage>
        <taxon>Eukaryota</taxon>
        <taxon>Fungi</taxon>
        <taxon>Dikarya</taxon>
        <taxon>Ascomycota</taxon>
        <taxon>Pezizomycotina</taxon>
        <taxon>Eurotiomycetes</taxon>
        <taxon>Eurotiomycetidae</taxon>
        <taxon>Eurotiales</taxon>
        <taxon>Aspergillaceae</taxon>
        <taxon>Aspergillus</taxon>
        <taxon>Aspergillus subgen. Circumdati</taxon>
    </lineage>
</organism>
<accession>A0A5N7C4Y8</accession>
<protein>
    <submittedName>
        <fullName evidence="1">Uncharacterized protein</fullName>
    </submittedName>
</protein>
<reference evidence="1" key="1">
    <citation type="submission" date="2019-04" db="EMBL/GenBank/DDBJ databases">
        <title>Friends and foes A comparative genomics studyof 23 Aspergillus species from section Flavi.</title>
        <authorList>
            <consortium name="DOE Joint Genome Institute"/>
            <person name="Kjaerbolling I."/>
            <person name="Vesth T."/>
            <person name="Frisvad J.C."/>
            <person name="Nybo J.L."/>
            <person name="Theobald S."/>
            <person name="Kildgaard S."/>
            <person name="Isbrandt T."/>
            <person name="Kuo A."/>
            <person name="Sato A."/>
            <person name="Lyhne E.K."/>
            <person name="Kogle M.E."/>
            <person name="Wiebenga A."/>
            <person name="Kun R.S."/>
            <person name="Lubbers R.J."/>
            <person name="Makela M.R."/>
            <person name="Barry K."/>
            <person name="Chovatia M."/>
            <person name="Clum A."/>
            <person name="Daum C."/>
            <person name="Haridas S."/>
            <person name="He G."/>
            <person name="LaButti K."/>
            <person name="Lipzen A."/>
            <person name="Mondo S."/>
            <person name="Riley R."/>
            <person name="Salamov A."/>
            <person name="Simmons B.A."/>
            <person name="Magnuson J.K."/>
            <person name="Henrissat B."/>
            <person name="Mortensen U.H."/>
            <person name="Larsen T.O."/>
            <person name="Devries R.P."/>
            <person name="Grigoriev I.V."/>
            <person name="Machida M."/>
            <person name="Baker S.E."/>
            <person name="Andersen M.R."/>
        </authorList>
    </citation>
    <scope>NUCLEOTIDE SEQUENCE [LARGE SCALE GENOMIC DNA]</scope>
    <source>
        <strain evidence="1">IBT 14317</strain>
    </source>
</reference>
<sequence>MLSGSVTATLHQCCLVGSAVLPMKMVTGPWTGAVLGNSTASLCLCCTLLFGNGSLFFFFSFLFHYFITSLLHYFLIYFSFSKTELILLYNPFVMSLVALH</sequence>
<dbReference type="OrthoDB" id="10535799at2759"/>